<comment type="caution">
    <text evidence="3">The sequence shown here is derived from an EMBL/GenBank/DDBJ whole genome shotgun (WGS) entry which is preliminary data.</text>
</comment>
<protein>
    <recommendedName>
        <fullName evidence="5">Phospholipid scramblase</fullName>
    </recommendedName>
</protein>
<accession>A0ABN9XQP8</accession>
<proteinExistence type="inferred from homology"/>
<keyword evidence="2" id="KW-0732">Signal</keyword>
<dbReference type="Gene3D" id="2.40.160.200">
    <property type="entry name" value="LURP1-related"/>
    <property type="match status" value="1"/>
</dbReference>
<sequence length="324" mass="36686">MPPALAAAWVVCLLIRGADGARMSGAFRAALEDGSDAKATDFTNGTVESQGALVRESIGDVTSVGGRKWKDLPVGIQIKMPSLDSLQLGLSGEALIPSLVPPPGVVYQLKNKEKTQFLETNEYKWELDEVELGGREFEIDAKIAKLKGKWQSNSFGHKSVHVYDNTGTEIFKIRLSSNVWNPLQRRWSFRILPPGSKDNDDALFTINKDQFGRGIPILWEKEEWRIYRGRERDNDMIYYCVGSWLGWDFKFYKSMEDYDHSARPVAKIKQKMNAGAIFDNDWLPDKFKLKVQPGEDTALLLAVSSIIDMTHDSKPDNNNHHQHW</sequence>
<evidence type="ECO:0000313" key="3">
    <source>
        <dbReference type="EMBL" id="CAK0900963.1"/>
    </source>
</evidence>
<feature type="chain" id="PRO_5045980941" description="Phospholipid scramblase" evidence="2">
    <location>
        <begin position="21"/>
        <end position="324"/>
    </location>
</feature>
<feature type="signal peptide" evidence="2">
    <location>
        <begin position="1"/>
        <end position="20"/>
    </location>
</feature>
<comment type="similarity">
    <text evidence="1">Belongs to the LOR family.</text>
</comment>
<dbReference type="EMBL" id="CAUYUJ010020860">
    <property type="protein sequence ID" value="CAK0900963.1"/>
    <property type="molecule type" value="Genomic_DNA"/>
</dbReference>
<dbReference type="InterPro" id="IPR025659">
    <property type="entry name" value="Tubby-like_C"/>
</dbReference>
<organism evidence="3 4">
    <name type="scientific">Prorocentrum cordatum</name>
    <dbReference type="NCBI Taxonomy" id="2364126"/>
    <lineage>
        <taxon>Eukaryota</taxon>
        <taxon>Sar</taxon>
        <taxon>Alveolata</taxon>
        <taxon>Dinophyceae</taxon>
        <taxon>Prorocentrales</taxon>
        <taxon>Prorocentraceae</taxon>
        <taxon>Prorocentrum</taxon>
    </lineage>
</organism>
<name>A0ABN9XQP8_9DINO</name>
<dbReference type="SUPFAM" id="SSF54518">
    <property type="entry name" value="Tubby C-terminal domain-like"/>
    <property type="match status" value="1"/>
</dbReference>
<evidence type="ECO:0000313" key="4">
    <source>
        <dbReference type="Proteomes" id="UP001189429"/>
    </source>
</evidence>
<dbReference type="InterPro" id="IPR007612">
    <property type="entry name" value="LOR"/>
</dbReference>
<evidence type="ECO:0000256" key="2">
    <source>
        <dbReference type="SAM" id="SignalP"/>
    </source>
</evidence>
<dbReference type="InterPro" id="IPR038595">
    <property type="entry name" value="LOR_sf"/>
</dbReference>
<gene>
    <name evidence="3" type="ORF">PCOR1329_LOCUS78096</name>
</gene>
<dbReference type="Pfam" id="PF04525">
    <property type="entry name" value="LOR"/>
    <property type="match status" value="1"/>
</dbReference>
<reference evidence="3" key="1">
    <citation type="submission" date="2023-10" db="EMBL/GenBank/DDBJ databases">
        <authorList>
            <person name="Chen Y."/>
            <person name="Shah S."/>
            <person name="Dougan E. K."/>
            <person name="Thang M."/>
            <person name="Chan C."/>
        </authorList>
    </citation>
    <scope>NUCLEOTIDE SEQUENCE [LARGE SCALE GENOMIC DNA]</scope>
</reference>
<evidence type="ECO:0008006" key="5">
    <source>
        <dbReference type="Google" id="ProtNLM"/>
    </source>
</evidence>
<evidence type="ECO:0000256" key="1">
    <source>
        <dbReference type="ARBA" id="ARBA00005437"/>
    </source>
</evidence>
<dbReference type="Proteomes" id="UP001189429">
    <property type="component" value="Unassembled WGS sequence"/>
</dbReference>
<keyword evidence="4" id="KW-1185">Reference proteome</keyword>